<dbReference type="GO" id="GO:0140359">
    <property type="term" value="F:ABC-type transporter activity"/>
    <property type="evidence" value="ECO:0007669"/>
    <property type="project" value="InterPro"/>
</dbReference>
<dbReference type="Proteomes" id="UP000011519">
    <property type="component" value="Unassembled WGS sequence"/>
</dbReference>
<dbReference type="EMBL" id="AOIM01000013">
    <property type="protein sequence ID" value="ELY93988.1"/>
    <property type="molecule type" value="Genomic_DNA"/>
</dbReference>
<keyword evidence="1" id="KW-1133">Transmembrane helix</keyword>
<feature type="transmembrane region" description="Helical" evidence="1">
    <location>
        <begin position="249"/>
        <end position="267"/>
    </location>
</feature>
<dbReference type="STRING" id="1227493.C483_04894"/>
<dbReference type="PATRIC" id="fig|1227493.4.peg.946"/>
<dbReference type="Pfam" id="PF12679">
    <property type="entry name" value="ABC2_membrane_2"/>
    <property type="match status" value="1"/>
</dbReference>
<sequence>MERRGPAEVATMLELARYDGRRRFKGSVYLSIGIALLAALVVWIFPSFRDAMDMDELLAAYPEPVLQVMGIRTMATLEGFLAVELYVFGWIILLGLYLAYSTAGVIADDVDRGRMDVLLSLPISRARVVGEKFAAMAVPIILVNVLTPIVVYVGAPLIDESISGADLLAVHLFSIPYLFACAAIGLLASVVFDRASIAQRVALGVTFALFLVESLLEGTDYEALGAIAPMRYFDPNEILIESTYDIGDAAVLVGMVLVLLLASQFWFRRRDIS</sequence>
<organism evidence="2 3">
    <name type="scientific">Natrialba hulunbeirensis JCM 10989</name>
    <dbReference type="NCBI Taxonomy" id="1227493"/>
    <lineage>
        <taxon>Archaea</taxon>
        <taxon>Methanobacteriati</taxon>
        <taxon>Methanobacteriota</taxon>
        <taxon>Stenosarchaea group</taxon>
        <taxon>Halobacteria</taxon>
        <taxon>Halobacteriales</taxon>
        <taxon>Natrialbaceae</taxon>
        <taxon>Natrialba</taxon>
    </lineage>
</organism>
<gene>
    <name evidence="2" type="ORF">C483_04894</name>
</gene>
<feature type="transmembrane region" description="Helical" evidence="1">
    <location>
        <begin position="167"/>
        <end position="190"/>
    </location>
</feature>
<name>M0A9J0_9EURY</name>
<comment type="caution">
    <text evidence="2">The sequence shown here is derived from an EMBL/GenBank/DDBJ whole genome shotgun (WGS) entry which is preliminary data.</text>
</comment>
<feature type="transmembrane region" description="Helical" evidence="1">
    <location>
        <begin position="27"/>
        <end position="45"/>
    </location>
</feature>
<keyword evidence="1" id="KW-0472">Membrane</keyword>
<keyword evidence="3" id="KW-1185">Reference proteome</keyword>
<feature type="transmembrane region" description="Helical" evidence="1">
    <location>
        <begin position="197"/>
        <end position="216"/>
    </location>
</feature>
<protein>
    <recommendedName>
        <fullName evidence="4">ABC transporter permease</fullName>
    </recommendedName>
</protein>
<dbReference type="PANTHER" id="PTHR37305:SF2">
    <property type="entry name" value="BACITRACIN TRANSPORT PERMEASE PROTEIN BCRB"/>
    <property type="match status" value="1"/>
</dbReference>
<feature type="transmembrane region" description="Helical" evidence="1">
    <location>
        <begin position="133"/>
        <end position="155"/>
    </location>
</feature>
<accession>M0A9J0</accession>
<dbReference type="PANTHER" id="PTHR37305">
    <property type="entry name" value="INTEGRAL MEMBRANE PROTEIN-RELATED"/>
    <property type="match status" value="1"/>
</dbReference>
<keyword evidence="1" id="KW-0812">Transmembrane</keyword>
<evidence type="ECO:0000256" key="1">
    <source>
        <dbReference type="SAM" id="Phobius"/>
    </source>
</evidence>
<dbReference type="GO" id="GO:0005886">
    <property type="term" value="C:plasma membrane"/>
    <property type="evidence" value="ECO:0007669"/>
    <property type="project" value="UniProtKB-SubCell"/>
</dbReference>
<feature type="transmembrane region" description="Helical" evidence="1">
    <location>
        <begin position="85"/>
        <end position="107"/>
    </location>
</feature>
<evidence type="ECO:0000313" key="3">
    <source>
        <dbReference type="Proteomes" id="UP000011519"/>
    </source>
</evidence>
<evidence type="ECO:0008006" key="4">
    <source>
        <dbReference type="Google" id="ProtNLM"/>
    </source>
</evidence>
<dbReference type="AlphaFoldDB" id="M0A9J0"/>
<reference evidence="2 3" key="1">
    <citation type="journal article" date="2014" name="PLoS Genet.">
        <title>Phylogenetically driven sequencing of extremely halophilic archaea reveals strategies for static and dynamic osmo-response.</title>
        <authorList>
            <person name="Becker E.A."/>
            <person name="Seitzer P.M."/>
            <person name="Tritt A."/>
            <person name="Larsen D."/>
            <person name="Krusor M."/>
            <person name="Yao A.I."/>
            <person name="Wu D."/>
            <person name="Madern D."/>
            <person name="Eisen J.A."/>
            <person name="Darling A.E."/>
            <person name="Facciotti M.T."/>
        </authorList>
    </citation>
    <scope>NUCLEOTIDE SEQUENCE [LARGE SCALE GENOMIC DNA]</scope>
    <source>
        <strain evidence="2 3">JCM 10989</strain>
    </source>
</reference>
<evidence type="ECO:0000313" key="2">
    <source>
        <dbReference type="EMBL" id="ELY93988.1"/>
    </source>
</evidence>
<proteinExistence type="predicted"/>